<feature type="compositionally biased region" description="Basic and acidic residues" evidence="7">
    <location>
        <begin position="200"/>
        <end position="213"/>
    </location>
</feature>
<evidence type="ECO:0000256" key="2">
    <source>
        <dbReference type="ARBA" id="ARBA00004496"/>
    </source>
</evidence>
<evidence type="ECO:0000256" key="1">
    <source>
        <dbReference type="ARBA" id="ARBA00004123"/>
    </source>
</evidence>
<dbReference type="Gene3D" id="1.20.1410.10">
    <property type="entry name" value="I/LWEQ domain"/>
    <property type="match status" value="1"/>
</dbReference>
<gene>
    <name evidence="10" type="ORF">LWI29_009647</name>
</gene>
<name>A0AA39RIH1_ACESA</name>
<evidence type="ECO:0000313" key="11">
    <source>
        <dbReference type="Proteomes" id="UP001168877"/>
    </source>
</evidence>
<organism evidence="10 11">
    <name type="scientific">Acer saccharum</name>
    <name type="common">Sugar maple</name>
    <dbReference type="NCBI Taxonomy" id="4024"/>
    <lineage>
        <taxon>Eukaryota</taxon>
        <taxon>Viridiplantae</taxon>
        <taxon>Streptophyta</taxon>
        <taxon>Embryophyta</taxon>
        <taxon>Tracheophyta</taxon>
        <taxon>Spermatophyta</taxon>
        <taxon>Magnoliopsida</taxon>
        <taxon>eudicotyledons</taxon>
        <taxon>Gunneridae</taxon>
        <taxon>Pentapetalae</taxon>
        <taxon>rosids</taxon>
        <taxon>malvids</taxon>
        <taxon>Sapindales</taxon>
        <taxon>Sapindaceae</taxon>
        <taxon>Hippocastanoideae</taxon>
        <taxon>Acereae</taxon>
        <taxon>Acer</taxon>
    </lineage>
</organism>
<reference evidence="10" key="2">
    <citation type="submission" date="2023-06" db="EMBL/GenBank/DDBJ databases">
        <authorList>
            <person name="Swenson N.G."/>
            <person name="Wegrzyn J.L."/>
            <person name="Mcevoy S.L."/>
        </authorList>
    </citation>
    <scope>NUCLEOTIDE SEQUENCE</scope>
    <source>
        <strain evidence="10">NS2018</strain>
        <tissue evidence="10">Leaf</tissue>
    </source>
</reference>
<keyword evidence="4" id="KW-0963">Cytoplasm</keyword>
<dbReference type="Gene3D" id="1.20.1420.10">
    <property type="entry name" value="Talin, central domain"/>
    <property type="match status" value="1"/>
</dbReference>
<evidence type="ECO:0000256" key="4">
    <source>
        <dbReference type="ARBA" id="ARBA00022490"/>
    </source>
</evidence>
<comment type="caution">
    <text evidence="10">The sequence shown here is derived from an EMBL/GenBank/DDBJ whole genome shotgun (WGS) entry which is preliminary data.</text>
</comment>
<evidence type="ECO:0000313" key="10">
    <source>
        <dbReference type="EMBL" id="KAK0573540.1"/>
    </source>
</evidence>
<dbReference type="PANTHER" id="PTHR15492:SF1">
    <property type="entry name" value="CYCLIN-D1-BINDING PROTEIN 1"/>
    <property type="match status" value="1"/>
</dbReference>
<keyword evidence="5" id="KW-0539">Nucleus</keyword>
<dbReference type="InterPro" id="IPR026907">
    <property type="entry name" value="GCIP-like"/>
</dbReference>
<comment type="subcellular location">
    <subcellularLocation>
        <location evidence="2">Cytoplasm</location>
    </subcellularLocation>
    <subcellularLocation>
        <location evidence="1">Nucleus</location>
    </subcellularLocation>
</comment>
<evidence type="ECO:0000256" key="3">
    <source>
        <dbReference type="ARBA" id="ARBA00008940"/>
    </source>
</evidence>
<sequence>MGRTEREKEQLTRVLNEHLNTIHETLQLLDQTPASSLEKVSWVEVIKMGDQVSKQATIVGMLWTGGTPEAKQIEENMKAYFNVLQGFILLSHGSMVDTGPTLSSSIHVSVKQVVDSSFKLMMESVSLYGSRNKAQQLSMPQIVGTVWEACSTLKKVAPTNITAIGRAMTQVAFSIRDVLREMKELKPALCDPTSDSSDDASMKADSEAQKDDEISMDDLGNDLSPEEMKIAHSAIEIVSESLQVLKELIRTISGAVKLENPDDKGKFVDSLERLLKLSKGIGLQIDELGACLYPPHEVSAIKEVSEKLSSTIAELQKEVESFYDSPEALIQACIGLKSLLKRMESELDCSSVSELEAKLQNVSVSN</sequence>
<keyword evidence="6" id="KW-0131">Cell cycle</keyword>
<feature type="region of interest" description="Disordered" evidence="7">
    <location>
        <begin position="187"/>
        <end position="223"/>
    </location>
</feature>
<comment type="similarity">
    <text evidence="3">Belongs to the CCNDBP1 family.</text>
</comment>
<evidence type="ECO:0000256" key="6">
    <source>
        <dbReference type="ARBA" id="ARBA00023306"/>
    </source>
</evidence>
<evidence type="ECO:0000256" key="7">
    <source>
        <dbReference type="SAM" id="MobiDB-lite"/>
    </source>
</evidence>
<dbReference type="Pfam" id="PF13324">
    <property type="entry name" value="GCIP_N"/>
    <property type="match status" value="1"/>
</dbReference>
<accession>A0AA39RIH1</accession>
<keyword evidence="11" id="KW-1185">Reference proteome</keyword>
<dbReference type="PANTHER" id="PTHR15492">
    <property type="entry name" value="CYCLIN D1-BINDING PROTEIN 1"/>
    <property type="match status" value="1"/>
</dbReference>
<evidence type="ECO:0000256" key="5">
    <source>
        <dbReference type="ARBA" id="ARBA00023242"/>
    </source>
</evidence>
<dbReference type="EMBL" id="JAUESC010000387">
    <property type="protein sequence ID" value="KAK0573540.1"/>
    <property type="molecule type" value="Genomic_DNA"/>
</dbReference>
<dbReference type="GO" id="GO:0005737">
    <property type="term" value="C:cytoplasm"/>
    <property type="evidence" value="ECO:0007669"/>
    <property type="project" value="UniProtKB-SubCell"/>
</dbReference>
<evidence type="ECO:0000259" key="8">
    <source>
        <dbReference type="Pfam" id="PF13324"/>
    </source>
</evidence>
<protein>
    <submittedName>
        <fullName evidence="10">Uncharacterized protein</fullName>
    </submittedName>
</protein>
<feature type="domain" description="Cyclin-D1-binding protein 1-like C-terminal" evidence="9">
    <location>
        <begin position="220"/>
        <end position="317"/>
    </location>
</feature>
<dbReference type="Proteomes" id="UP001168877">
    <property type="component" value="Unassembled WGS sequence"/>
</dbReference>
<feature type="domain" description="Cyclin-D1-binding protein 1-like N-terminal" evidence="8">
    <location>
        <begin position="44"/>
        <end position="187"/>
    </location>
</feature>
<reference evidence="10" key="1">
    <citation type="journal article" date="2022" name="Plant J.">
        <title>Strategies of tolerance reflected in two North American maple genomes.</title>
        <authorList>
            <person name="McEvoy S.L."/>
            <person name="Sezen U.U."/>
            <person name="Trouern-Trend A."/>
            <person name="McMahon S.M."/>
            <person name="Schaberg P.G."/>
            <person name="Yang J."/>
            <person name="Wegrzyn J.L."/>
            <person name="Swenson N.G."/>
        </authorList>
    </citation>
    <scope>NUCLEOTIDE SEQUENCE</scope>
    <source>
        <strain evidence="10">NS2018</strain>
    </source>
</reference>
<dbReference type="GO" id="GO:0005634">
    <property type="term" value="C:nucleus"/>
    <property type="evidence" value="ECO:0007669"/>
    <property type="project" value="UniProtKB-SubCell"/>
</dbReference>
<dbReference type="Pfam" id="PF20936">
    <property type="entry name" value="GCIP_C"/>
    <property type="match status" value="1"/>
</dbReference>
<evidence type="ECO:0000259" key="9">
    <source>
        <dbReference type="Pfam" id="PF20936"/>
    </source>
</evidence>
<dbReference type="InterPro" id="IPR049318">
    <property type="entry name" value="GCIP_C"/>
</dbReference>
<proteinExistence type="inferred from homology"/>
<dbReference type="AlphaFoldDB" id="A0AA39RIH1"/>
<dbReference type="InterPro" id="IPR049317">
    <property type="entry name" value="GCIP-like_N"/>
</dbReference>